<evidence type="ECO:0000256" key="3">
    <source>
        <dbReference type="SAM" id="Phobius"/>
    </source>
</evidence>
<feature type="region of interest" description="Disordered" evidence="2">
    <location>
        <begin position="292"/>
        <end position="382"/>
    </location>
</feature>
<feature type="compositionally biased region" description="Polar residues" evidence="2">
    <location>
        <begin position="292"/>
        <end position="313"/>
    </location>
</feature>
<feature type="compositionally biased region" description="Basic and acidic residues" evidence="2">
    <location>
        <begin position="437"/>
        <end position="454"/>
    </location>
</feature>
<gene>
    <name evidence="4" type="ORF">Cfor_02289</name>
</gene>
<sequence length="1274" mass="142752">MEAAELLDRLESNQPEIVEEIKKTFHEIFLTTKDSWLVNGLCDYCLSTNSSRSVEILVGVREPHDKHLFDRLSDSLKGPSKLQALTLLGHIVRRNPAWIYKIAQHTLLKDLLKLLKVETDILPLMSALLVLIVLLPMIPALIGNYLQDIFEVFSRLAAWNTNNPNKLLEEHLLHLQAGLYTLFHRLYGMYPCNFLSYLRNEYGQRENLGIFSHTIKPMLDTVKMHPLLVTASKEAETGTARWKKMELHDVIVECAKYTALDPLERPREEVSHQGLPPTLRPRYSSIETANQHQIKGNPTLNLPSSQMTPQEDWSPSVFCGVSTPPPEETVPTSIPQTPNSQSYIVSSSLPHQEGTSPPEAAIEATPETTPIKDTRHVGRHPVNSSVARALTSFSSSKWTGVTSGSSTPTQSQPSSPMKKELSPFRFPAEGSSSSKSAFERPRRDSIPSAFERRDSLSAQKIQRLQQDRIQVIESLERDKQSALNVCAKVSGIQPTSPVCSVGNEMSVPDSPVHMEPTAPVPGGKEWLVAKPVPEKNGFGFESAEMIGAASLHVDSSQEDQEVLEIVRQGEQWSLDTPVKQVTVLSLSQRQCDSVLQEFHPPHMDEYEECQQEIGSSCTSGGLHMPTGHSMREFARRVHQQHRQRFYSQCTPDTKGFGSVGFSAGSSPGEGSAFPLQVRVRRANSCPEMKKVPVLPAAEANIDKTLEEKEELEESDGIIITVGGNDQFHAVNGRGKENGHVSEEPGSVTSVKQVASASTQTVDNWNPLPYEHLFEVVFPLVEQYAQNQNGEVKPSPAPSPAPLSHHTELFQRYSPYAMLDKYIETVIQGHAKKPKVQGLESELKTVKEQLTLLNIQLQFERHRREALADRNRRLLGKSRSNRALEEHNSALRDQLSLLQKDIENLHNEREKKKKEMQISEQQFQETISYWESQCNTLQKDNKELRNKNELLEQELKQAKERTAAVTKEFQQMQSMLFEVGNEMQQAVAQASVGHQLRGHMEQLQKELILMGELQQKYRDRFSQLPLLRHSEDELAHLQDSYHEEIKGVNEMLESRNSTLEAAKARIAELESVITRRDMIIADQKRVLEQVKEEYQEKLESVESKYQTHRSITQRMECHILELLHQLSLAENTSMGKNTRSPDSSAAHEVSVSSAVSADKPLGPTSFSPHSSPLSESLGSAEGSLSGILRGEGVEMKNLQISLTIEPLNQTLPTPYLLLDPVRSSVYVLANSDDYIVIVDQPEQPSTDQNQQPGPAQQFVDTDMTPAGNSAPEEEG</sequence>
<organism evidence="4 5">
    <name type="scientific">Coptotermes formosanus</name>
    <name type="common">Formosan subterranean termite</name>
    <dbReference type="NCBI Taxonomy" id="36987"/>
    <lineage>
        <taxon>Eukaryota</taxon>
        <taxon>Metazoa</taxon>
        <taxon>Ecdysozoa</taxon>
        <taxon>Arthropoda</taxon>
        <taxon>Hexapoda</taxon>
        <taxon>Insecta</taxon>
        <taxon>Pterygota</taxon>
        <taxon>Neoptera</taxon>
        <taxon>Polyneoptera</taxon>
        <taxon>Dictyoptera</taxon>
        <taxon>Blattodea</taxon>
        <taxon>Blattoidea</taxon>
        <taxon>Termitoidae</taxon>
        <taxon>Rhinotermitidae</taxon>
        <taxon>Coptotermes</taxon>
    </lineage>
</organism>
<dbReference type="GO" id="GO:0008285">
    <property type="term" value="P:negative regulation of cell population proliferation"/>
    <property type="evidence" value="ECO:0007669"/>
    <property type="project" value="TreeGrafter"/>
</dbReference>
<evidence type="ECO:0008006" key="6">
    <source>
        <dbReference type="Google" id="ProtNLM"/>
    </source>
</evidence>
<dbReference type="OrthoDB" id="6022054at2759"/>
<dbReference type="FunCoup" id="A0A6L2Q625">
    <property type="interactions" value="1504"/>
</dbReference>
<evidence type="ECO:0000256" key="2">
    <source>
        <dbReference type="SAM" id="MobiDB-lite"/>
    </source>
</evidence>
<dbReference type="SUPFAM" id="SSF48371">
    <property type="entry name" value="ARM repeat"/>
    <property type="match status" value="1"/>
</dbReference>
<feature type="compositionally biased region" description="Polar residues" evidence="2">
    <location>
        <begin position="1132"/>
        <end position="1141"/>
    </location>
</feature>
<feature type="region of interest" description="Disordered" evidence="2">
    <location>
        <begin position="1132"/>
        <end position="1180"/>
    </location>
</feature>
<evidence type="ECO:0000256" key="1">
    <source>
        <dbReference type="SAM" id="Coils"/>
    </source>
</evidence>
<reference evidence="5" key="1">
    <citation type="submission" date="2020-01" db="EMBL/GenBank/DDBJ databases">
        <title>Draft genome sequence of the Termite Coptotermes fromosanus.</title>
        <authorList>
            <person name="Itakura S."/>
            <person name="Yosikawa Y."/>
            <person name="Umezawa K."/>
        </authorList>
    </citation>
    <scope>NUCLEOTIDE SEQUENCE [LARGE SCALE GENOMIC DNA]</scope>
</reference>
<keyword evidence="5" id="KW-1185">Reference proteome</keyword>
<feature type="coiled-coil region" evidence="1">
    <location>
        <begin position="1051"/>
        <end position="1110"/>
    </location>
</feature>
<dbReference type="Pfam" id="PF04388">
    <property type="entry name" value="Hamartin"/>
    <property type="match status" value="2"/>
</dbReference>
<keyword evidence="3" id="KW-1133">Transmembrane helix</keyword>
<dbReference type="InParanoid" id="A0A6L2Q625"/>
<name>A0A6L2Q625_COPFO</name>
<dbReference type="InterPro" id="IPR007483">
    <property type="entry name" value="Hamartin"/>
</dbReference>
<evidence type="ECO:0000313" key="5">
    <source>
        <dbReference type="Proteomes" id="UP000502823"/>
    </source>
</evidence>
<feature type="region of interest" description="Disordered" evidence="2">
    <location>
        <begin position="396"/>
        <end position="454"/>
    </location>
</feature>
<feature type="compositionally biased region" description="Low complexity" evidence="2">
    <location>
        <begin position="402"/>
        <end position="416"/>
    </location>
</feature>
<accession>A0A6L2Q625</accession>
<dbReference type="AlphaFoldDB" id="A0A6L2Q625"/>
<feature type="transmembrane region" description="Helical" evidence="3">
    <location>
        <begin position="121"/>
        <end position="146"/>
    </location>
</feature>
<comment type="caution">
    <text evidence="4">The sequence shown here is derived from an EMBL/GenBank/DDBJ whole genome shotgun (WGS) entry which is preliminary data.</text>
</comment>
<dbReference type="GO" id="GO:0051726">
    <property type="term" value="P:regulation of cell cycle"/>
    <property type="evidence" value="ECO:0007669"/>
    <property type="project" value="TreeGrafter"/>
</dbReference>
<keyword evidence="3" id="KW-0812">Transmembrane</keyword>
<keyword evidence="3" id="KW-0472">Membrane</keyword>
<dbReference type="GO" id="GO:0033596">
    <property type="term" value="C:TSC1-TSC2 complex"/>
    <property type="evidence" value="ECO:0007669"/>
    <property type="project" value="TreeGrafter"/>
</dbReference>
<protein>
    <recommendedName>
        <fullName evidence="6">Tuberous sclerosis 1</fullName>
    </recommendedName>
</protein>
<proteinExistence type="predicted"/>
<feature type="region of interest" description="Disordered" evidence="2">
    <location>
        <begin position="1239"/>
        <end position="1274"/>
    </location>
</feature>
<dbReference type="Proteomes" id="UP000502823">
    <property type="component" value="Unassembled WGS sequence"/>
</dbReference>
<feature type="compositionally biased region" description="Polar residues" evidence="2">
    <location>
        <begin position="334"/>
        <end position="355"/>
    </location>
</feature>
<feature type="compositionally biased region" description="Polar residues" evidence="2">
    <location>
        <begin position="1241"/>
        <end position="1253"/>
    </location>
</feature>
<evidence type="ECO:0000313" key="4">
    <source>
        <dbReference type="EMBL" id="GFG40166.1"/>
    </source>
</evidence>
<feature type="compositionally biased region" description="Low complexity" evidence="2">
    <location>
        <begin position="1142"/>
        <end position="1180"/>
    </location>
</feature>
<dbReference type="PANTHER" id="PTHR15154">
    <property type="entry name" value="HAMARTIN"/>
    <property type="match status" value="1"/>
</dbReference>
<dbReference type="EMBL" id="BLKM01001584">
    <property type="protein sequence ID" value="GFG40166.1"/>
    <property type="molecule type" value="Genomic_DNA"/>
</dbReference>
<dbReference type="InterPro" id="IPR016024">
    <property type="entry name" value="ARM-type_fold"/>
</dbReference>
<keyword evidence="1" id="KW-0175">Coiled coil</keyword>
<dbReference type="GO" id="GO:0032007">
    <property type="term" value="P:negative regulation of TOR signaling"/>
    <property type="evidence" value="ECO:0007669"/>
    <property type="project" value="TreeGrafter"/>
</dbReference>
<feature type="coiled-coil region" evidence="1">
    <location>
        <begin position="880"/>
        <end position="967"/>
    </location>
</feature>
<dbReference type="PANTHER" id="PTHR15154:SF2">
    <property type="entry name" value="HAMARTIN"/>
    <property type="match status" value="1"/>
</dbReference>